<evidence type="ECO:0000256" key="4">
    <source>
        <dbReference type="ARBA" id="ARBA00022723"/>
    </source>
</evidence>
<dbReference type="Gene3D" id="1.25.40.90">
    <property type="match status" value="1"/>
</dbReference>
<dbReference type="GO" id="GO:0043130">
    <property type="term" value="F:ubiquitin binding"/>
    <property type="evidence" value="ECO:0007669"/>
    <property type="project" value="EnsemblFungi"/>
</dbReference>
<dbReference type="SUPFAM" id="SSF57903">
    <property type="entry name" value="FYVE/PHD zinc finger"/>
    <property type="match status" value="1"/>
</dbReference>
<dbReference type="GO" id="GO:0045053">
    <property type="term" value="P:protein retention in Golgi apparatus"/>
    <property type="evidence" value="ECO:0007669"/>
    <property type="project" value="EnsemblFungi"/>
</dbReference>
<keyword evidence="8" id="KW-0862">Zinc</keyword>
<evidence type="ECO:0000256" key="6">
    <source>
        <dbReference type="ARBA" id="ARBA00022753"/>
    </source>
</evidence>
<comment type="subcellular location">
    <subcellularLocation>
        <location evidence="1 10">Endosome membrane</location>
        <topology evidence="1 10">Peripheral membrane protein</topology>
        <orientation evidence="1 10">Cytoplasmic side</orientation>
    </subcellularLocation>
</comment>
<dbReference type="GO" id="GO:0032266">
    <property type="term" value="F:phosphatidylinositol-3-phosphate binding"/>
    <property type="evidence" value="ECO:0007669"/>
    <property type="project" value="EnsemblFungi"/>
</dbReference>
<dbReference type="GO" id="GO:0140504">
    <property type="term" value="P:microlipophagy"/>
    <property type="evidence" value="ECO:0007669"/>
    <property type="project" value="EnsemblFungi"/>
</dbReference>
<feature type="region of interest" description="Disordered" evidence="13">
    <location>
        <begin position="592"/>
        <end position="616"/>
    </location>
</feature>
<dbReference type="PANTHER" id="PTHR47794:SF1">
    <property type="entry name" value="VACUOLAR PROTEIN SORTING-ASSOCIATED PROTEIN 27"/>
    <property type="match status" value="1"/>
</dbReference>
<evidence type="ECO:0000256" key="3">
    <source>
        <dbReference type="ARBA" id="ARBA00017753"/>
    </source>
</evidence>
<dbReference type="InterPro" id="IPR011011">
    <property type="entry name" value="Znf_FYVE_PHD"/>
</dbReference>
<dbReference type="GO" id="GO:0008270">
    <property type="term" value="F:zinc ion binding"/>
    <property type="evidence" value="ECO:0007669"/>
    <property type="project" value="UniProtKB-KW"/>
</dbReference>
<dbReference type="OrthoDB" id="957735at2759"/>
<dbReference type="SMART" id="SM00288">
    <property type="entry name" value="VHS"/>
    <property type="match status" value="1"/>
</dbReference>
<keyword evidence="12" id="KW-0175">Coiled coil</keyword>
<accession>G0VHV3</accession>
<name>G0VHV3_NAUCA</name>
<gene>
    <name evidence="16" type="primary">NCAS0G01000</name>
    <name evidence="16" type="ordered locus">NCAS_0G01000</name>
</gene>
<dbReference type="InterPro" id="IPR008942">
    <property type="entry name" value="ENTH_VHS"/>
</dbReference>
<dbReference type="GO" id="GO:0070530">
    <property type="term" value="F:K63-linked polyubiquitin modification-dependent protein binding"/>
    <property type="evidence" value="ECO:0007669"/>
    <property type="project" value="EnsemblFungi"/>
</dbReference>
<feature type="domain" description="FYVE-type" evidence="14">
    <location>
        <begin position="169"/>
        <end position="229"/>
    </location>
</feature>
<proteinExistence type="inferred from homology"/>
<evidence type="ECO:0000259" key="14">
    <source>
        <dbReference type="PROSITE" id="PS50178"/>
    </source>
</evidence>
<dbReference type="SMART" id="SM00726">
    <property type="entry name" value="UIM"/>
    <property type="match status" value="2"/>
</dbReference>
<dbReference type="GO" id="GO:0043328">
    <property type="term" value="P:protein transport to vacuole involved in ubiquitin-dependent protein catabolic process via the multivesicular body sorting pathway"/>
    <property type="evidence" value="ECO:0007669"/>
    <property type="project" value="TreeGrafter"/>
</dbReference>
<dbReference type="Pfam" id="PF21356">
    <property type="entry name" value="Vps27_GAT-like"/>
    <property type="match status" value="1"/>
</dbReference>
<evidence type="ECO:0000313" key="16">
    <source>
        <dbReference type="EMBL" id="CCC70987.1"/>
    </source>
</evidence>
<dbReference type="GO" id="GO:0006623">
    <property type="term" value="P:protein targeting to vacuole"/>
    <property type="evidence" value="ECO:0007669"/>
    <property type="project" value="EnsemblFungi"/>
</dbReference>
<feature type="compositionally biased region" description="Basic and acidic residues" evidence="13">
    <location>
        <begin position="605"/>
        <end position="616"/>
    </location>
</feature>
<evidence type="ECO:0000256" key="5">
    <source>
        <dbReference type="ARBA" id="ARBA00022737"/>
    </source>
</evidence>
<dbReference type="Pfam" id="PF00790">
    <property type="entry name" value="VHS"/>
    <property type="match status" value="1"/>
</dbReference>
<protein>
    <recommendedName>
        <fullName evidence="3 10">Vacuolar protein sorting-associated protein 27</fullName>
    </recommendedName>
</protein>
<dbReference type="GO" id="GO:0033565">
    <property type="term" value="C:ESCRT-0 complex"/>
    <property type="evidence" value="ECO:0007669"/>
    <property type="project" value="EnsemblFungi"/>
</dbReference>
<dbReference type="CDD" id="cd15760">
    <property type="entry name" value="FYVE_scVPS27p_like"/>
    <property type="match status" value="1"/>
</dbReference>
<dbReference type="eggNOG" id="KOG1818">
    <property type="taxonomic scope" value="Eukaryota"/>
</dbReference>
<dbReference type="GO" id="GO:0019904">
    <property type="term" value="F:protein domain specific binding"/>
    <property type="evidence" value="ECO:0007669"/>
    <property type="project" value="EnsemblFungi"/>
</dbReference>
<dbReference type="GO" id="GO:0006995">
    <property type="term" value="P:cellular response to nitrogen starvation"/>
    <property type="evidence" value="ECO:0007669"/>
    <property type="project" value="EnsemblFungi"/>
</dbReference>
<reference evidence="16 17" key="1">
    <citation type="journal article" date="2011" name="Proc. Natl. Acad. Sci. U.S.A.">
        <title>Evolutionary erosion of yeast sex chromosomes by mating-type switching accidents.</title>
        <authorList>
            <person name="Gordon J.L."/>
            <person name="Armisen D."/>
            <person name="Proux-Wera E."/>
            <person name="Oheigeartaigh S.S."/>
            <person name="Byrne K.P."/>
            <person name="Wolfe K.H."/>
        </authorList>
    </citation>
    <scope>NUCLEOTIDE SEQUENCE [LARGE SCALE GENOMIC DNA]</scope>
    <source>
        <strain evidence="17">ATCC 76901 / BCRC 22586 / CBS 4309 / NBRC 1992 / NRRL Y-12630</strain>
    </source>
</reference>
<dbReference type="STRING" id="1064592.G0VHV3"/>
<dbReference type="AlphaFoldDB" id="G0VHV3"/>
<reference key="2">
    <citation type="submission" date="2011-08" db="EMBL/GenBank/DDBJ databases">
        <title>Genome sequence of Naumovozyma castellii.</title>
        <authorList>
            <person name="Gordon J.L."/>
            <person name="Armisen D."/>
            <person name="Proux-Wera E."/>
            <person name="OhEigeartaigh S.S."/>
            <person name="Byrne K.P."/>
            <person name="Wolfe K.H."/>
        </authorList>
    </citation>
    <scope>NUCLEOTIDE SEQUENCE</scope>
    <source>
        <strain>Type strain:CBS 4309</strain>
    </source>
</reference>
<dbReference type="SMART" id="SM00064">
    <property type="entry name" value="FYVE"/>
    <property type="match status" value="1"/>
</dbReference>
<dbReference type="GeneID" id="96904653"/>
<feature type="region of interest" description="Disordered" evidence="13">
    <location>
        <begin position="546"/>
        <end position="566"/>
    </location>
</feature>
<dbReference type="InterPro" id="IPR002014">
    <property type="entry name" value="VHS_dom"/>
</dbReference>
<dbReference type="InterPro" id="IPR017455">
    <property type="entry name" value="Znf_FYVE-rel"/>
</dbReference>
<dbReference type="GO" id="GO:0046982">
    <property type="term" value="F:protein heterodimerization activity"/>
    <property type="evidence" value="ECO:0007669"/>
    <property type="project" value="EnsemblFungi"/>
</dbReference>
<keyword evidence="4" id="KW-0479">Metal-binding</keyword>
<dbReference type="InterPro" id="IPR000306">
    <property type="entry name" value="Znf_FYVE"/>
</dbReference>
<dbReference type="FunCoup" id="G0VHV3">
    <property type="interactions" value="137"/>
</dbReference>
<dbReference type="GO" id="GO:0010008">
    <property type="term" value="C:endosome membrane"/>
    <property type="evidence" value="ECO:0007669"/>
    <property type="project" value="UniProtKB-SubCell"/>
</dbReference>
<dbReference type="PANTHER" id="PTHR47794">
    <property type="entry name" value="VACUOLAR PROTEIN SORTING-ASSOCIATED PROTEIN 27"/>
    <property type="match status" value="1"/>
</dbReference>
<dbReference type="Pfam" id="PF02809">
    <property type="entry name" value="UIM"/>
    <property type="match status" value="2"/>
</dbReference>
<dbReference type="HOGENOM" id="CLU_011862_2_0_1"/>
<evidence type="ECO:0000256" key="1">
    <source>
        <dbReference type="ARBA" id="ARBA00004125"/>
    </source>
</evidence>
<keyword evidence="7 11" id="KW-0863">Zinc-finger</keyword>
<dbReference type="InParanoid" id="G0VHV3"/>
<evidence type="ECO:0000256" key="7">
    <source>
        <dbReference type="ARBA" id="ARBA00022771"/>
    </source>
</evidence>
<keyword evidence="17" id="KW-1185">Reference proteome</keyword>
<dbReference type="CDD" id="cd16979">
    <property type="entry name" value="VHS_Vps27"/>
    <property type="match status" value="1"/>
</dbReference>
<feature type="compositionally biased region" description="Basic and acidic residues" evidence="13">
    <location>
        <begin position="252"/>
        <end position="269"/>
    </location>
</feature>
<dbReference type="Gene3D" id="6.10.140.100">
    <property type="match status" value="1"/>
</dbReference>
<keyword evidence="9 10" id="KW-0472">Membrane</keyword>
<dbReference type="InterPro" id="IPR049425">
    <property type="entry name" value="Vps27_GAT-like"/>
</dbReference>
<evidence type="ECO:0000256" key="13">
    <source>
        <dbReference type="SAM" id="MobiDB-lite"/>
    </source>
</evidence>
<evidence type="ECO:0000256" key="11">
    <source>
        <dbReference type="PROSITE-ProRule" id="PRU00091"/>
    </source>
</evidence>
<feature type="domain" description="VHS" evidence="15">
    <location>
        <begin position="18"/>
        <end position="149"/>
    </location>
</feature>
<sequence>MSAVSITELDELIAKATSESIPNGDIDLPVALEISDIIRSRRINPKESMRCLKKRIAATASNPNTQLSTWKLVNICVKNGGTPFIVEICSREFMDTFEQTILKNESDDLLMDEVKTIFMEMYQTFKNDSQLNYVTKVYEKLTSRGVILPEVDLGEMARAMFDSRIPADWQESDACMICSKKFSMLNRRHHCRSCGGIFCQEHSSHNIQLPDLGIYEAVRVCDNCFDDYEIKKHSSKGKKKKNRHEKHRKGPSIKDSEDEQLRRAIELSLKETGNSTEPTVPMVEPSKPITLTKEEEEDPDLKAAIEASLREAEEQKKRLRQQSNMLYETPKVLPLDLTNAEKEDIYLFASLVERMKNQAPNEILEDNQLQSLYRKILSTKPKLNEALNDRIQKYNALIDMNAKISDIMNIYDRLLEQQLRNINVSQQYIVPQEPSDPYAEYAKPQSQYTHNLPAIDQPIAYQNQHQPHIEYQQQRTQNNYVPQEREAHAEEAIKNLHIDELQNSDQQFNVTQEIPNEPANELQPSEPLYPDEGLTESSLAQVEAEPNPISYSTETGVTKSGEEEQEGAKNAYITNFDFPTVPARKITTSEQLGTQAVFTPEQETEEKKEEELLIEL</sequence>
<dbReference type="KEGG" id="ncs:NCAS_0G01000"/>
<comment type="subunit">
    <text evidence="10">Component of the ESCRT-0 complex composed of HSE1 and VPS27.</text>
</comment>
<dbReference type="GO" id="GO:1904669">
    <property type="term" value="P:ATP export"/>
    <property type="evidence" value="ECO:0007669"/>
    <property type="project" value="EnsemblFungi"/>
</dbReference>
<dbReference type="GO" id="GO:0036435">
    <property type="term" value="F:K48-linked polyubiquitin modification-dependent protein binding"/>
    <property type="evidence" value="ECO:0007669"/>
    <property type="project" value="EnsemblFungi"/>
</dbReference>
<evidence type="ECO:0000256" key="9">
    <source>
        <dbReference type="ARBA" id="ARBA00023136"/>
    </source>
</evidence>
<evidence type="ECO:0000256" key="10">
    <source>
        <dbReference type="PIRNR" id="PIRNR036956"/>
    </source>
</evidence>
<feature type="coiled-coil region" evidence="12">
    <location>
        <begin position="302"/>
        <end position="329"/>
    </location>
</feature>
<evidence type="ECO:0000259" key="15">
    <source>
        <dbReference type="PROSITE" id="PS50179"/>
    </source>
</evidence>
<dbReference type="InterPro" id="IPR013083">
    <property type="entry name" value="Znf_RING/FYVE/PHD"/>
</dbReference>
<dbReference type="GO" id="GO:0005774">
    <property type="term" value="C:vacuolar membrane"/>
    <property type="evidence" value="ECO:0007669"/>
    <property type="project" value="EnsemblFungi"/>
</dbReference>
<dbReference type="Gene3D" id="1.20.5.1940">
    <property type="match status" value="1"/>
</dbReference>
<feature type="region of interest" description="Disordered" evidence="13">
    <location>
        <begin position="235"/>
        <end position="300"/>
    </location>
</feature>
<dbReference type="Pfam" id="PF01363">
    <property type="entry name" value="FYVE"/>
    <property type="match status" value="1"/>
</dbReference>
<evidence type="ECO:0000256" key="8">
    <source>
        <dbReference type="ARBA" id="ARBA00022833"/>
    </source>
</evidence>
<dbReference type="RefSeq" id="XP_003677340.1">
    <property type="nucleotide sequence ID" value="XM_003677292.1"/>
</dbReference>
<comment type="function">
    <text evidence="10">Component of the ESCRT-0 complex which is the sorting receptor for ubiquitinated cargo proteins at the multivesicular body (MVB) and recruits ESCRT-I to the MVB outer membrane.</text>
</comment>
<keyword evidence="6 10" id="KW-0967">Endosome</keyword>
<dbReference type="Proteomes" id="UP000001640">
    <property type="component" value="Chromosome 7"/>
</dbReference>
<dbReference type="PROSITE" id="PS50179">
    <property type="entry name" value="VHS"/>
    <property type="match status" value="1"/>
</dbReference>
<evidence type="ECO:0000313" key="17">
    <source>
        <dbReference type="Proteomes" id="UP000001640"/>
    </source>
</evidence>
<dbReference type="EMBL" id="HE576758">
    <property type="protein sequence ID" value="CCC70987.1"/>
    <property type="molecule type" value="Genomic_DNA"/>
</dbReference>
<dbReference type="Gene3D" id="3.30.40.10">
    <property type="entry name" value="Zinc/RING finger domain, C3HC4 (zinc finger)"/>
    <property type="match status" value="1"/>
</dbReference>
<dbReference type="OMA" id="HTWGGNT"/>
<dbReference type="SUPFAM" id="SSF48464">
    <property type="entry name" value="ENTH/VHS domain"/>
    <property type="match status" value="1"/>
</dbReference>
<feature type="compositionally biased region" description="Polar residues" evidence="13">
    <location>
        <begin position="549"/>
        <end position="558"/>
    </location>
</feature>
<dbReference type="PIRSF" id="PIRSF036956">
    <property type="entry name" value="Hrs_Vps27"/>
    <property type="match status" value="1"/>
</dbReference>
<keyword evidence="5" id="KW-0677">Repeat</keyword>
<organism evidence="16 17">
    <name type="scientific">Naumovozyma castellii</name>
    <name type="common">Yeast</name>
    <name type="synonym">Saccharomyces castellii</name>
    <dbReference type="NCBI Taxonomy" id="27288"/>
    <lineage>
        <taxon>Eukaryota</taxon>
        <taxon>Fungi</taxon>
        <taxon>Dikarya</taxon>
        <taxon>Ascomycota</taxon>
        <taxon>Saccharomycotina</taxon>
        <taxon>Saccharomycetes</taxon>
        <taxon>Saccharomycetales</taxon>
        <taxon>Saccharomycetaceae</taxon>
        <taxon>Naumovozyma</taxon>
    </lineage>
</organism>
<comment type="similarity">
    <text evidence="2 10">Belongs to the VPS27 family.</text>
</comment>
<dbReference type="GO" id="GO:1903319">
    <property type="term" value="P:positive regulation of protein maturation"/>
    <property type="evidence" value="ECO:0007669"/>
    <property type="project" value="EnsemblFungi"/>
</dbReference>
<evidence type="ECO:0000256" key="2">
    <source>
        <dbReference type="ARBA" id="ARBA00008597"/>
    </source>
</evidence>
<dbReference type="InterPro" id="IPR017073">
    <property type="entry name" value="HGS/VPS27"/>
</dbReference>
<feature type="compositionally biased region" description="Basic residues" evidence="13">
    <location>
        <begin position="235"/>
        <end position="251"/>
    </location>
</feature>
<dbReference type="CDD" id="cd21385">
    <property type="entry name" value="GAT_Vps27"/>
    <property type="match status" value="1"/>
</dbReference>
<dbReference type="PROSITE" id="PS50330">
    <property type="entry name" value="UIM"/>
    <property type="match status" value="2"/>
</dbReference>
<dbReference type="PROSITE" id="PS50178">
    <property type="entry name" value="ZF_FYVE"/>
    <property type="match status" value="1"/>
</dbReference>
<evidence type="ECO:0000256" key="12">
    <source>
        <dbReference type="SAM" id="Coils"/>
    </source>
</evidence>
<dbReference type="InterPro" id="IPR003903">
    <property type="entry name" value="UIM_dom"/>
</dbReference>
<dbReference type="GO" id="GO:0009306">
    <property type="term" value="P:protein secretion"/>
    <property type="evidence" value="ECO:0007669"/>
    <property type="project" value="EnsemblFungi"/>
</dbReference>